<dbReference type="AlphaFoldDB" id="A0A7X2UWX3"/>
<accession>A0A7X2UWX3</accession>
<dbReference type="EMBL" id="WLYI01000009">
    <property type="protein sequence ID" value="MTD19196.1"/>
    <property type="molecule type" value="Genomic_DNA"/>
</dbReference>
<gene>
    <name evidence="1" type="ORF">GIR22_08530</name>
</gene>
<evidence type="ECO:0000313" key="1">
    <source>
        <dbReference type="EMBL" id="MTD19196.1"/>
    </source>
</evidence>
<comment type="caution">
    <text evidence="1">The sequence shown here is derived from an EMBL/GenBank/DDBJ whole genome shotgun (WGS) entry which is preliminary data.</text>
</comment>
<name>A0A7X2UWX3_9PSED</name>
<keyword evidence="2" id="KW-1185">Reference proteome</keyword>
<organism evidence="1 2">
    <name type="scientific">Pseudomonas karstica</name>
    <dbReference type="NCBI Taxonomy" id="1055468"/>
    <lineage>
        <taxon>Bacteria</taxon>
        <taxon>Pseudomonadati</taxon>
        <taxon>Pseudomonadota</taxon>
        <taxon>Gammaproteobacteria</taxon>
        <taxon>Pseudomonadales</taxon>
        <taxon>Pseudomonadaceae</taxon>
        <taxon>Pseudomonas</taxon>
    </lineage>
</organism>
<dbReference type="RefSeq" id="WP_154742911.1">
    <property type="nucleotide sequence ID" value="NZ_JBHSTG010000002.1"/>
</dbReference>
<reference evidence="1 2" key="1">
    <citation type="submission" date="2019-11" db="EMBL/GenBank/DDBJ databases">
        <title>Pseudmonas karstica sp. nov. and Pseudomonas spelaei sp. nov. from caves.</title>
        <authorList>
            <person name="Zeman M."/>
        </authorList>
    </citation>
    <scope>NUCLEOTIDE SEQUENCE [LARGE SCALE GENOMIC DNA]</scope>
    <source>
        <strain evidence="1 2">CCM 7891</strain>
    </source>
</reference>
<sequence>MKTFALSNKAFNSNHDVKPNLDLSLEQLRRFKEADDSLQAACVRLGIDTPKLVARSR</sequence>
<dbReference type="OrthoDB" id="6996886at2"/>
<dbReference type="Proteomes" id="UP000431485">
    <property type="component" value="Unassembled WGS sequence"/>
</dbReference>
<protein>
    <submittedName>
        <fullName evidence="1">Uncharacterized protein</fullName>
    </submittedName>
</protein>
<proteinExistence type="predicted"/>
<evidence type="ECO:0000313" key="2">
    <source>
        <dbReference type="Proteomes" id="UP000431485"/>
    </source>
</evidence>